<gene>
    <name evidence="2" type="ORF">FG87_38495</name>
</gene>
<dbReference type="SUPFAM" id="SSF103473">
    <property type="entry name" value="MFS general substrate transporter"/>
    <property type="match status" value="1"/>
</dbReference>
<feature type="transmembrane region" description="Helical" evidence="1">
    <location>
        <begin position="52"/>
        <end position="78"/>
    </location>
</feature>
<dbReference type="InterPro" id="IPR009937">
    <property type="entry name" value="Phage_holin_3_6"/>
</dbReference>
<name>A0ABR4Z535_9NOCA</name>
<organism evidence="2 3">
    <name type="scientific">Nocardia vulneris</name>
    <dbReference type="NCBI Taxonomy" id="1141657"/>
    <lineage>
        <taxon>Bacteria</taxon>
        <taxon>Bacillati</taxon>
        <taxon>Actinomycetota</taxon>
        <taxon>Actinomycetes</taxon>
        <taxon>Mycobacteriales</taxon>
        <taxon>Nocardiaceae</taxon>
        <taxon>Nocardia</taxon>
    </lineage>
</organism>
<evidence type="ECO:0000256" key="1">
    <source>
        <dbReference type="SAM" id="Phobius"/>
    </source>
</evidence>
<accession>A0ABR4Z535</accession>
<protein>
    <submittedName>
        <fullName evidence="2">Membrane protein</fullName>
    </submittedName>
</protein>
<evidence type="ECO:0000313" key="2">
    <source>
        <dbReference type="EMBL" id="KIA60169.1"/>
    </source>
</evidence>
<sequence>MTETHTGAPGDTRSVAELVNDATAQVSRLVRDEIQLARLEVQQKGKLIGRGAGLAGVGAVLGLYGGAALVAAAVFALAIPLPGWAAALIVGAVLLIAAALFAVLGKKDVQRAVPPVPQEAAAGVKKDIETIKHGSHS</sequence>
<reference evidence="2 3" key="1">
    <citation type="journal article" date="2014" name="Int. J. Syst. Evol. Microbiol.">
        <title>Nocardia vulneris sp. nov., isolated from wounds of human patients in North America.</title>
        <authorList>
            <person name="Lasker B.A."/>
            <person name="Bell M."/>
            <person name="Klenk H.P."/>
            <person name="Sproer C."/>
            <person name="Schumann C."/>
            <person name="Schumann P."/>
            <person name="Brown J.M."/>
        </authorList>
    </citation>
    <scope>NUCLEOTIDE SEQUENCE [LARGE SCALE GENOMIC DNA]</scope>
    <source>
        <strain evidence="2 3">W9851</strain>
    </source>
</reference>
<dbReference type="RefSeq" id="WP_043681080.1">
    <property type="nucleotide sequence ID" value="NZ_BDCI01000008.1"/>
</dbReference>
<dbReference type="Proteomes" id="UP000031364">
    <property type="component" value="Unassembled WGS sequence"/>
</dbReference>
<dbReference type="Pfam" id="PF07332">
    <property type="entry name" value="Phage_holin_3_6"/>
    <property type="match status" value="1"/>
</dbReference>
<keyword evidence="3" id="KW-1185">Reference proteome</keyword>
<comment type="caution">
    <text evidence="2">The sequence shown here is derived from an EMBL/GenBank/DDBJ whole genome shotgun (WGS) entry which is preliminary data.</text>
</comment>
<keyword evidence="1" id="KW-0812">Transmembrane</keyword>
<keyword evidence="1" id="KW-1133">Transmembrane helix</keyword>
<keyword evidence="1" id="KW-0472">Membrane</keyword>
<dbReference type="EMBL" id="JNFP01000077">
    <property type="protein sequence ID" value="KIA60169.1"/>
    <property type="molecule type" value="Genomic_DNA"/>
</dbReference>
<feature type="transmembrane region" description="Helical" evidence="1">
    <location>
        <begin position="84"/>
        <end position="104"/>
    </location>
</feature>
<proteinExistence type="predicted"/>
<dbReference type="InterPro" id="IPR036259">
    <property type="entry name" value="MFS_trans_sf"/>
</dbReference>
<evidence type="ECO:0000313" key="3">
    <source>
        <dbReference type="Proteomes" id="UP000031364"/>
    </source>
</evidence>